<dbReference type="InterPro" id="IPR048397">
    <property type="entry name" value="Methyltrans_Mon_CD"/>
</dbReference>
<evidence type="ECO:0000256" key="15">
    <source>
        <dbReference type="ARBA" id="ARBA00022801"/>
    </source>
</evidence>
<evidence type="ECO:0000256" key="9">
    <source>
        <dbReference type="ARBA" id="ARBA00022603"/>
    </source>
</evidence>
<comment type="catalytic activity">
    <reaction evidence="28">
        <text>a 5'-end (5'-triphosphoguanosine)-adenylyl-adenylyl-cytidylyl-adenosine in mRNA + S-adenosyl-L-methionine = a 5'-end (5'-triphosphoguanosine)-(2'-O-methyladenylyl)-adenylyl-cytidylyl-adenosine in mRNA + S-adenosyl-L-homocysteine + H(+)</text>
        <dbReference type="Rhea" id="RHEA:65380"/>
        <dbReference type="Rhea" id="RHEA-COMP:16797"/>
        <dbReference type="Rhea" id="RHEA-COMP:16801"/>
        <dbReference type="ChEBI" id="CHEBI:15378"/>
        <dbReference type="ChEBI" id="CHEBI:57856"/>
        <dbReference type="ChEBI" id="CHEBI:59789"/>
        <dbReference type="ChEBI" id="CHEBI:156482"/>
        <dbReference type="ChEBI" id="CHEBI:156484"/>
    </reaction>
</comment>
<evidence type="ECO:0000313" key="34">
    <source>
        <dbReference type="Proteomes" id="UP000232424"/>
    </source>
</evidence>
<dbReference type="GO" id="GO:0030430">
    <property type="term" value="C:host cell cytoplasm"/>
    <property type="evidence" value="ECO:0007669"/>
    <property type="project" value="UniProtKB-SubCell"/>
</dbReference>
<dbReference type="PROSITE" id="PS50526">
    <property type="entry name" value="RDRP_SSRNA_NEG_NONSEG"/>
    <property type="match status" value="1"/>
</dbReference>
<evidence type="ECO:0000256" key="23">
    <source>
        <dbReference type="ARBA" id="ARBA00024499"/>
    </source>
</evidence>
<dbReference type="PROSITE" id="PS51590">
    <property type="entry name" value="SAM_MT_MNV_L"/>
    <property type="match status" value="1"/>
</dbReference>
<comment type="function">
    <text evidence="1">RNA-directed RNA polymerase that catalyzes the replication of viral genomic RNA. The template is composed of the viral RNA tightly encapsidated by the nucleoprotein (N). The replicase mode is dependent on intracellular N protein concentration. In this mode, the polymerase replicates the whole viral genome without recognizing transcriptional signals, and the replicated genome is not caped or polyadenylated.</text>
</comment>
<dbReference type="EC" id="2.7.7.88" evidence="6"/>
<dbReference type="GO" id="GO:0005524">
    <property type="term" value="F:ATP binding"/>
    <property type="evidence" value="ECO:0007669"/>
    <property type="project" value="UniProtKB-KW"/>
</dbReference>
<reference evidence="33 34" key="1">
    <citation type="journal article" date="2015" name="PLoS Negl. Trop. Dis.">
        <title>Discovery of novel rhabdoviruses in the blood of healthy individuals from west Africa.</title>
        <authorList>
            <person name="Stremlau M.H."/>
            <person name="Andersen K.G."/>
            <person name="Folarin O.A."/>
            <person name="Grove J.N."/>
            <person name="Odia I."/>
            <person name="Ehiane P.E."/>
            <person name="Omoniwa O."/>
            <person name="Omoregie O."/>
            <person name="Jiang P.P."/>
            <person name="Yozwiak N.L."/>
            <person name="Matranga C.B."/>
            <person name="Yang X."/>
            <person name="Gire S.K."/>
            <person name="Winnicki S."/>
            <person name="Tariyal R."/>
            <person name="Schaffner S.F."/>
            <person name="Okokhere P.O."/>
            <person name="Okogbenin S."/>
            <person name="Akpede G.O."/>
            <person name="Asogun D.A."/>
            <person name="Agbonlahor D.E."/>
            <person name="Walker P.J."/>
            <person name="Tesh R.B."/>
            <person name="Levin J.Z."/>
            <person name="Garry R.F."/>
            <person name="Sabeti P.C."/>
            <person name="Happi C.T."/>
        </authorList>
    </citation>
    <scope>NUCLEOTIDE SEQUENCE [LARGE SCALE GENOMIC DNA]</scope>
    <source>
        <strain evidence="33">EKV-1</strain>
    </source>
</reference>
<feature type="domain" description="Mononegavirus-type SAM-dependent 2'-O-MTase" evidence="32">
    <location>
        <begin position="1702"/>
        <end position="1900"/>
    </location>
</feature>
<evidence type="ECO:0000256" key="30">
    <source>
        <dbReference type="ARBA" id="ARBA00048548"/>
    </source>
</evidence>
<keyword evidence="34" id="KW-1185">Reference proteome</keyword>
<keyword evidence="14" id="KW-0547">Nucleotide-binding</keyword>
<dbReference type="Pfam" id="PF14314">
    <property type="entry name" value="Methyltrans_Mon_2nd"/>
    <property type="match status" value="1"/>
</dbReference>
<evidence type="ECO:0000256" key="29">
    <source>
        <dbReference type="ARBA" id="ARBA00047370"/>
    </source>
</evidence>
<proteinExistence type="inferred from homology"/>
<evidence type="ECO:0000313" key="33">
    <source>
        <dbReference type="EMBL" id="AJN08917.1"/>
    </source>
</evidence>
<evidence type="ECO:0000256" key="4">
    <source>
        <dbReference type="ARBA" id="ARBA00007934"/>
    </source>
</evidence>
<evidence type="ECO:0000256" key="17">
    <source>
        <dbReference type="ARBA" id="ARBA00022844"/>
    </source>
</evidence>
<sequence>MKCSHHINPFLHTDSLLSQNRHLHSITPGISNMKKTTGIMDYNLLDEQHFQEDTIFEFDIQGTLTDEYDDIETNPLFSIDLLNNKDYNLNSPLTYDGLEAFYSYLHTGSCNPLFFNQDFITLREWIARQPKPYMFPKQTSDDLVKKLAQLRMNYQHVRQADCFLGKLADDVDKTYMIIEAFYNAWCCREPPHSKEFLTTKIQQLGSNIKKWLDSFLSYHIITLALNSRSIMEQKNLAKSFNLVVRVNKGEFIMIQGDFPELGEVLIFRDHVVLLESRTIIDRGHLLMMKDIAISRFQALFTMHLLKDEYTFSDKEVESLRDLYLYGDLLLTSHGVGGYDSIKMIEPLCNKKMCELGELELPLMPKFESFGRHVTRSCEEMIQKGQIELLPMIKIVDEAKTVQMTLAYYSCFRHWGHPDIDVLGGLAKLEGLVNSSSSIDSEYAEVLASDLAYKVLKTMFKRKKKWFVNPELLPNSNPLKEYVLNNTWPTKRVREEYGDNWHKLPLVKCFEIPDMVDPSMIYSDKAHSIQKHEIITHLKSDRTKPIPTRRVLKTLLEREAINWPEFLQQVNDFGLDEDDLVIGLKPKERELKILGRMFALMSWNLRHYFVITEWLIKENFVPLFTGLTMADDLQALIKKLLETSEGQEADSYTNITISNSLDYEKWNNYQRKESNGPVFKVMGEFLGFPNLILRTHEFFENSLIYFPGRPDLMTVKDNKVHALQGTKSCWDGQKGGLEGLRQKGWSILSFLMIEREARIRNTLVKVLAQGDNQIITTHFKTDPWVNTEQLEENLQRIQANNEMIMRAIARGAGKLGLVINQDETMQSIAYLSYGKVPIFKGNILGLPLKRWSRVTYCSNDQVPSASTLLSSVSTSALAVCHFSRRPHDAIAGYHVLGLLTLNLLQLHNPAIRGDPRRYLRDAELLEHPITKIALLYLDPSLGGVGGTCFGRFIIRMFPDPITEGVSSWKLVYSGCSNPLLKNLCVIIGNPDLAPYKPEHFEKLIEAPESLNIPKGISAVNMIKEQIKTNLQMNSHSIKNQIIKDAARHSLENEGKLFAWLRSIQPVFPRFVSEFANCTYYGLTMSLLSIFSNSRTIRNVFKSKCYKEVDTMIVKSEVLSFASILKITKRVITSGSSIMPIWKCSSSQADMLRRKSWNCEIIGTTVPHPFELLEVNLSNDGLCPSCSSKPYNNPYVAVLSPKGIPLTHCISRGPYPPYTGSSTSEGSSIIQPWEKASKIPIIKRASSLRNTISWFVDEKSNLAKSILNNLESLTGESWGKCVIGFKRTGSPLHRFKCSRVSSGGYTACSPSLLTWVIVSTDMLKDLGDENFDFMFQPLMLYAQTTTTSFGTSNTLISHYHIRCKDCIRVINEPVLESGWTYTPQDVSNLLKRWRPETCKEWGTVKTLVDPPLNQVLWEDLSPQDQHYSIGLTIGFCYADITLGGKEYISSNSLFPLGIREKLSPIDFFPGLVRGLKLGGCLHITHRRSVLISSKASLAMNGAIYYLVEEISKHKQFLQFVSHGPLSKEILRAPHKIPSSYPLNTWDTGSIVRTYLKRLVQKDDIFEPIFHVWVFADLRSIEVIGALGIAVLADRIIGRGKINKLGKERLKEIQQDYVDLMNEILIGSKINYYCKALLFCDSELRHAVKYRLGSNEILDKEEDQSWNTEWSEPVDVVEVMYTDKKPTFDISLAPHCQNPTISGIRLFQCATGAHYKLNSILDSLNIDPRLAIVGGDGSGGLSALLLRRYPFVKVIYNSLLCAEGISFQGSRPAPPSAVIAMGKMADRCCNLSTVWREPSDLRKTVTWEYLLRCVSEQREKADLIILDMEVTSEEDITRITENLVNYLALLAKQSVIVIFKTYFHRLCIQDLTNPLCILGKRLDLVKGVTTKFSSFMTSEVYLVGEGLRLKSTKDIYPDAISIKAIQKITKRYKSFHSECDRAFLLYRRSNKFTGVPRTLIPDPFIDLGTLFVVAGIETGIASTISDTLRGGSLASLQTSLLTFLILLNESLFRTCHKTLDPAIPSTPSIRHL</sequence>
<evidence type="ECO:0000256" key="3">
    <source>
        <dbReference type="ARBA" id="ARBA00004328"/>
    </source>
</evidence>
<comment type="catalytic activity">
    <reaction evidence="30">
        <text>GTP + H2O = GDP + phosphate + H(+)</text>
        <dbReference type="Rhea" id="RHEA:19669"/>
        <dbReference type="ChEBI" id="CHEBI:15377"/>
        <dbReference type="ChEBI" id="CHEBI:15378"/>
        <dbReference type="ChEBI" id="CHEBI:37565"/>
        <dbReference type="ChEBI" id="CHEBI:43474"/>
        <dbReference type="ChEBI" id="CHEBI:58189"/>
    </reaction>
</comment>
<evidence type="ECO:0000256" key="13">
    <source>
        <dbReference type="ARBA" id="ARBA00022695"/>
    </source>
</evidence>
<dbReference type="InterPro" id="IPR025786">
    <property type="entry name" value="Mononega_L_MeTrfase"/>
</dbReference>
<dbReference type="EC" id="2.7.7.48" evidence="5"/>
<evidence type="ECO:0000256" key="5">
    <source>
        <dbReference type="ARBA" id="ARBA00012494"/>
    </source>
</evidence>
<dbReference type="InterPro" id="IPR039736">
    <property type="entry name" value="L_poly_C"/>
</dbReference>
<dbReference type="PIRSF" id="PIRSF000830">
    <property type="entry name" value="RNA_pol_ParamyxoV"/>
    <property type="match status" value="1"/>
</dbReference>
<evidence type="ECO:0000256" key="1">
    <source>
        <dbReference type="ARBA" id="ARBA00003132"/>
    </source>
</evidence>
<comment type="similarity">
    <text evidence="4">Belongs to the paramyxovirus L protein family.</text>
</comment>
<dbReference type="NCBIfam" id="TIGR04198">
    <property type="entry name" value="paramyx_RNAcap"/>
    <property type="match status" value="1"/>
</dbReference>
<dbReference type="Pfam" id="PF00946">
    <property type="entry name" value="Mononeg_RNA_pol"/>
    <property type="match status" value="1"/>
</dbReference>
<keyword evidence="16" id="KW-0067">ATP-binding</keyword>
<evidence type="ECO:0000256" key="26">
    <source>
        <dbReference type="ARBA" id="ARBA00030436"/>
    </source>
</evidence>
<evidence type="ECO:0000256" key="7">
    <source>
        <dbReference type="ARBA" id="ARBA00018602"/>
    </source>
</evidence>
<dbReference type="GO" id="GO:0016787">
    <property type="term" value="F:hydrolase activity"/>
    <property type="evidence" value="ECO:0007669"/>
    <property type="project" value="UniProtKB-KW"/>
</dbReference>
<dbReference type="Pfam" id="PF21080">
    <property type="entry name" value="Methyltrans_Mon_1st"/>
    <property type="match status" value="1"/>
</dbReference>
<dbReference type="Pfam" id="PF14318">
    <property type="entry name" value="Mononeg_mRNAcap"/>
    <property type="match status" value="1"/>
</dbReference>
<evidence type="ECO:0000256" key="11">
    <source>
        <dbReference type="ARBA" id="ARBA00022679"/>
    </source>
</evidence>
<keyword evidence="19" id="KW-0506">mRNA capping</keyword>
<evidence type="ECO:0000256" key="19">
    <source>
        <dbReference type="ARBA" id="ARBA00023042"/>
    </source>
</evidence>
<evidence type="ECO:0000256" key="6">
    <source>
        <dbReference type="ARBA" id="ARBA00012582"/>
    </source>
</evidence>
<comment type="subcellular location">
    <subcellularLocation>
        <location evidence="2">Host cytoplasm</location>
    </subcellularLocation>
    <subcellularLocation>
        <location evidence="3">Virion</location>
    </subcellularLocation>
</comment>
<comment type="catalytic activity">
    <reaction evidence="29">
        <text>a 5'-end (5'-triphosphoguanosine)-adenylyl-adenylyl-cytidylyl-adenosine in mRNA + 2 S-adenosyl-L-methionine = a 5'-end (N(7)-methyl 5'-triphosphoguanosine)-(2'-O-methyladenylyl)-adenylyl-cytidylyl-adenosine in mRNA + 2 S-adenosyl-L-homocysteine + H(+)</text>
        <dbReference type="Rhea" id="RHEA:65376"/>
        <dbReference type="Rhea" id="RHEA-COMP:16797"/>
        <dbReference type="Rhea" id="RHEA-COMP:16798"/>
        <dbReference type="ChEBI" id="CHEBI:15378"/>
        <dbReference type="ChEBI" id="CHEBI:57856"/>
        <dbReference type="ChEBI" id="CHEBI:59789"/>
        <dbReference type="ChEBI" id="CHEBI:156483"/>
        <dbReference type="ChEBI" id="CHEBI:156484"/>
        <dbReference type="EC" id="2.1.1.375"/>
    </reaction>
</comment>
<evidence type="ECO:0000256" key="28">
    <source>
        <dbReference type="ARBA" id="ARBA00047332"/>
    </source>
</evidence>
<evidence type="ECO:0000256" key="27">
    <source>
        <dbReference type="ARBA" id="ARBA00031012"/>
    </source>
</evidence>
<evidence type="ECO:0000259" key="31">
    <source>
        <dbReference type="PROSITE" id="PS50526"/>
    </source>
</evidence>
<evidence type="ECO:0000256" key="16">
    <source>
        <dbReference type="ARBA" id="ARBA00022840"/>
    </source>
</evidence>
<keyword evidence="12" id="KW-0949">S-adenosyl-L-methionine</keyword>
<feature type="non-terminal residue" evidence="33">
    <location>
        <position position="2029"/>
    </location>
</feature>
<keyword evidence="18" id="KW-0693">Viral RNA replication</keyword>
<evidence type="ECO:0000256" key="20">
    <source>
        <dbReference type="ARBA" id="ARBA00023200"/>
    </source>
</evidence>
<dbReference type="InterPro" id="IPR026890">
    <property type="entry name" value="Mononeg_mRNAcap"/>
</dbReference>
<evidence type="ECO:0000256" key="14">
    <source>
        <dbReference type="ARBA" id="ARBA00022741"/>
    </source>
</evidence>
<dbReference type="GeneID" id="37616349"/>
<comment type="catalytic activity">
    <reaction evidence="22">
        <text>a 5'-end triphospho-adenylyl-adenylyl-cytidylyl-adenosine in mRNA + GDP + H(+) = a 5'-end (5'-triphosphoguanosine)-adenylyl-adenylyl-cytidylyl-adenosine in mRNA + diphosphate</text>
        <dbReference type="Rhea" id="RHEA:65436"/>
        <dbReference type="Rhea" id="RHEA-COMP:16797"/>
        <dbReference type="Rhea" id="RHEA-COMP:16799"/>
        <dbReference type="ChEBI" id="CHEBI:15378"/>
        <dbReference type="ChEBI" id="CHEBI:33019"/>
        <dbReference type="ChEBI" id="CHEBI:58189"/>
        <dbReference type="ChEBI" id="CHEBI:156484"/>
        <dbReference type="ChEBI" id="CHEBI:156503"/>
        <dbReference type="EC" id="2.7.7.88"/>
    </reaction>
</comment>
<evidence type="ECO:0000256" key="2">
    <source>
        <dbReference type="ARBA" id="ARBA00004192"/>
    </source>
</evidence>
<evidence type="ECO:0000256" key="25">
    <source>
        <dbReference type="ARBA" id="ARBA00030285"/>
    </source>
</evidence>
<keyword evidence="21" id="KW-0511">Multifunctional enzyme</keyword>
<keyword evidence="11" id="KW-0808">Transferase</keyword>
<keyword evidence="10" id="KW-0507">mRNA processing</keyword>
<evidence type="ECO:0000256" key="12">
    <source>
        <dbReference type="ARBA" id="ARBA00022691"/>
    </source>
</evidence>
<name>A0A0C5BZP4_9RHAB</name>
<keyword evidence="20" id="KW-1035">Host cytoplasm</keyword>
<dbReference type="KEGG" id="vg:37616349"/>
<dbReference type="EC" id="2.1.1.375" evidence="24"/>
<evidence type="ECO:0000256" key="8">
    <source>
        <dbReference type="ARBA" id="ARBA00022484"/>
    </source>
</evidence>
<protein>
    <recommendedName>
        <fullName evidence="7">RNA-directed RNA polymerase L</fullName>
        <ecNumber evidence="24">2.1.1.375</ecNumber>
        <ecNumber evidence="5">2.7.7.48</ecNumber>
        <ecNumber evidence="6">2.7.7.88</ecNumber>
    </recommendedName>
    <alternativeName>
        <fullName evidence="25">Large structural protein</fullName>
    </alternativeName>
    <alternativeName>
        <fullName evidence="27">Replicase</fullName>
    </alternativeName>
    <alternativeName>
        <fullName evidence="26">Transcriptase</fullName>
    </alternativeName>
</protein>
<dbReference type="GO" id="GO:0003968">
    <property type="term" value="F:RNA-directed RNA polymerase activity"/>
    <property type="evidence" value="ECO:0007669"/>
    <property type="project" value="UniProtKB-KW"/>
</dbReference>
<dbReference type="RefSeq" id="YP_009505511.1">
    <property type="nucleotide sequence ID" value="NC_038282.1"/>
</dbReference>
<keyword evidence="9" id="KW-0489">Methyltransferase</keyword>
<accession>A0A0C5BZP4</accession>
<evidence type="ECO:0000256" key="22">
    <source>
        <dbReference type="ARBA" id="ARBA00024494"/>
    </source>
</evidence>
<evidence type="ECO:0000256" key="24">
    <source>
        <dbReference type="ARBA" id="ARBA00026099"/>
    </source>
</evidence>
<dbReference type="InterPro" id="IPR016269">
    <property type="entry name" value="RNA-dir_pol_paramyxovirus"/>
</dbReference>
<evidence type="ECO:0000256" key="21">
    <source>
        <dbReference type="ARBA" id="ARBA00023268"/>
    </source>
</evidence>
<dbReference type="Proteomes" id="UP000232424">
    <property type="component" value="Segment"/>
</dbReference>
<dbReference type="InterPro" id="IPR014023">
    <property type="entry name" value="Mononeg_RNA_pol_cat"/>
</dbReference>
<feature type="domain" description="RdRp catalytic" evidence="31">
    <location>
        <begin position="654"/>
        <end position="840"/>
    </location>
</feature>
<dbReference type="EMBL" id="KP324827">
    <property type="protein sequence ID" value="AJN08917.1"/>
    <property type="molecule type" value="Viral_cRNA"/>
</dbReference>
<evidence type="ECO:0000256" key="10">
    <source>
        <dbReference type="ARBA" id="ARBA00022664"/>
    </source>
</evidence>
<comment type="catalytic activity">
    <reaction evidence="23">
        <text>a 5'-end (5'-triphosphoguanosine)-(2'-O-methyladenylyl)-adenylyl-cytidylyl-adenosine in mRNA + S-adenosyl-L-methionine = a 5'-end (N(7)-methyl 5'-triphosphoguanosine)-(2'-O-methyladenylyl)-adenylyl-cytidylyl-adenosine in mRNA + S-adenosyl-L-homocysteine</text>
        <dbReference type="Rhea" id="RHEA:65440"/>
        <dbReference type="Rhea" id="RHEA-COMP:16798"/>
        <dbReference type="Rhea" id="RHEA-COMP:16801"/>
        <dbReference type="ChEBI" id="CHEBI:57856"/>
        <dbReference type="ChEBI" id="CHEBI:59789"/>
        <dbReference type="ChEBI" id="CHEBI:156482"/>
        <dbReference type="ChEBI" id="CHEBI:156483"/>
    </reaction>
</comment>
<keyword evidence="17" id="KW-0946">Virion</keyword>
<evidence type="ECO:0000256" key="18">
    <source>
        <dbReference type="ARBA" id="ARBA00022953"/>
    </source>
</evidence>
<dbReference type="InterPro" id="IPR039530">
    <property type="entry name" value="L_methyltransferase_rhabdo"/>
</dbReference>
<organism evidence="33 34">
    <name type="scientific">Ekpoma virus 1</name>
    <dbReference type="NCBI Taxonomy" id="1987020"/>
    <lineage>
        <taxon>Viruses</taxon>
        <taxon>Riboviria</taxon>
        <taxon>Orthornavirae</taxon>
        <taxon>Negarnaviricota</taxon>
        <taxon>Haploviricotina</taxon>
        <taxon>Monjiviricetes</taxon>
        <taxon>Mononegavirales</taxon>
        <taxon>Rhabdoviridae</taxon>
        <taxon>Alpharhabdovirinae</taxon>
        <taxon>Tibrovirus</taxon>
        <taxon>Tibrovirus alphaekpoma</taxon>
    </lineage>
</organism>
<evidence type="ECO:0000259" key="32">
    <source>
        <dbReference type="PROSITE" id="PS51590"/>
    </source>
</evidence>
<keyword evidence="13" id="KW-0548">Nucleotidyltransferase</keyword>
<keyword evidence="8" id="KW-0696">RNA-directed RNA polymerase</keyword>
<dbReference type="GO" id="GO:0004482">
    <property type="term" value="F:mRNA 5'-cap (guanine-N7-)-methyltransferase activity"/>
    <property type="evidence" value="ECO:0007669"/>
    <property type="project" value="InterPro"/>
</dbReference>
<dbReference type="GO" id="GO:0044423">
    <property type="term" value="C:virion component"/>
    <property type="evidence" value="ECO:0007669"/>
    <property type="project" value="UniProtKB-KW"/>
</dbReference>
<keyword evidence="15" id="KW-0378">Hydrolase</keyword>